<dbReference type="InterPro" id="IPR000182">
    <property type="entry name" value="GNAT_dom"/>
</dbReference>
<dbReference type="SUPFAM" id="SSF55729">
    <property type="entry name" value="Acyl-CoA N-acyltransferases (Nat)"/>
    <property type="match status" value="1"/>
</dbReference>
<dbReference type="PANTHER" id="PTHR41368:SF1">
    <property type="entry name" value="PROTEIN YGHO"/>
    <property type="match status" value="1"/>
</dbReference>
<comment type="caution">
    <text evidence="2">The sequence shown here is derived from an EMBL/GenBank/DDBJ whole genome shotgun (WGS) entry which is preliminary data.</text>
</comment>
<reference evidence="2" key="1">
    <citation type="journal article" date="2020" name="mSystems">
        <title>Genome- and Community-Level Interaction Insights into Carbon Utilization and Element Cycling Functions of Hydrothermarchaeota in Hydrothermal Sediment.</title>
        <authorList>
            <person name="Zhou Z."/>
            <person name="Liu Y."/>
            <person name="Xu W."/>
            <person name="Pan J."/>
            <person name="Luo Z.H."/>
            <person name="Li M."/>
        </authorList>
    </citation>
    <scope>NUCLEOTIDE SEQUENCE [LARGE SCALE GENOMIC DNA]</scope>
    <source>
        <strain evidence="2">HyVt-456</strain>
    </source>
</reference>
<dbReference type="InterPro" id="IPR039968">
    <property type="entry name" value="BcerS-like"/>
</dbReference>
<dbReference type="PROSITE" id="PS51186">
    <property type="entry name" value="GNAT"/>
    <property type="match status" value="1"/>
</dbReference>
<dbReference type="GO" id="GO:0016747">
    <property type="term" value="F:acyltransferase activity, transferring groups other than amino-acyl groups"/>
    <property type="evidence" value="ECO:0007669"/>
    <property type="project" value="InterPro"/>
</dbReference>
<dbReference type="Proteomes" id="UP000886005">
    <property type="component" value="Unassembled WGS sequence"/>
</dbReference>
<dbReference type="Gene3D" id="3.40.630.30">
    <property type="match status" value="1"/>
</dbReference>
<dbReference type="PANTHER" id="PTHR41368">
    <property type="entry name" value="PROTEIN YGHO"/>
    <property type="match status" value="1"/>
</dbReference>
<name>A0A7V1LMB7_CALAY</name>
<proteinExistence type="predicted"/>
<evidence type="ECO:0000259" key="1">
    <source>
        <dbReference type="PROSITE" id="PS51186"/>
    </source>
</evidence>
<organism evidence="2">
    <name type="scientific">Caldithrix abyssi</name>
    <dbReference type="NCBI Taxonomy" id="187145"/>
    <lineage>
        <taxon>Bacteria</taxon>
        <taxon>Pseudomonadati</taxon>
        <taxon>Calditrichota</taxon>
        <taxon>Calditrichia</taxon>
        <taxon>Calditrichales</taxon>
        <taxon>Calditrichaceae</taxon>
        <taxon>Caldithrix</taxon>
    </lineage>
</organism>
<gene>
    <name evidence="2" type="ORF">ENJ10_08210</name>
</gene>
<evidence type="ECO:0000313" key="2">
    <source>
        <dbReference type="EMBL" id="HED10658.1"/>
    </source>
</evidence>
<protein>
    <submittedName>
        <fullName evidence="2">N-acetyltransferase</fullName>
    </submittedName>
</protein>
<dbReference type="EMBL" id="DRLD01000224">
    <property type="protein sequence ID" value="HED10658.1"/>
    <property type="molecule type" value="Genomic_DNA"/>
</dbReference>
<feature type="domain" description="N-acetyltransferase" evidence="1">
    <location>
        <begin position="201"/>
        <end position="375"/>
    </location>
</feature>
<dbReference type="AlphaFoldDB" id="A0A7V1LMB7"/>
<sequence>MGITVKPVQNKKEKKLFIDLEWQLNKNTPNWISPLRMERVKVLDTRKNPFYQHSSIELLIAYKDGQPVGRIAAIINKNHNEFHQDKVGFWGFFESINDPAVANALFRAAADWLKARDMEEMWGPMNPSTNDECGLLIEGFDTPPMLMMTHNPTFYPALVEEFGNKKIKDLYAWYQTTEDALSHSTEKLRRVSEKILKRYGITIRKIDVKNIKREVKLMKEVYNNAWSRNWGFVPFTDEEFDYSADGLKDIADPDFLLMAEKGDKPVGFSIILPNINEILAGIPNGKLFPSGIFKLLSGMKKIKTVRVLILGVIKEYQFSGLGSAFYIRAMETAREKGIVGGEMSWILEDNLTMNRAIESFGSRIYKKYRIYQYTL</sequence>
<dbReference type="InterPro" id="IPR016181">
    <property type="entry name" value="Acyl_CoA_acyltransferase"/>
</dbReference>
<accession>A0A7V1LMB7</accession>